<feature type="transmembrane region" description="Helical" evidence="6">
    <location>
        <begin position="445"/>
        <end position="462"/>
    </location>
</feature>
<feature type="transmembrane region" description="Helical" evidence="6">
    <location>
        <begin position="392"/>
        <end position="410"/>
    </location>
</feature>
<proteinExistence type="predicted"/>
<keyword evidence="2" id="KW-1003">Cell membrane</keyword>
<keyword evidence="4 6" id="KW-1133">Transmembrane helix</keyword>
<accession>A0A383TU99</accession>
<evidence type="ECO:0000256" key="6">
    <source>
        <dbReference type="SAM" id="Phobius"/>
    </source>
</evidence>
<reference evidence="7 8" key="1">
    <citation type="submission" date="2018-09" db="EMBL/GenBank/DDBJ databases">
        <authorList>
            <consortium name="Pathogen Informatics"/>
        </authorList>
    </citation>
    <scope>NUCLEOTIDE SEQUENCE [LARGE SCALE GENOMIC DNA]</scope>
    <source>
        <strain evidence="7 8">OH-22767</strain>
    </source>
</reference>
<keyword evidence="8" id="KW-1185">Reference proteome</keyword>
<evidence type="ECO:0000256" key="1">
    <source>
        <dbReference type="ARBA" id="ARBA00004651"/>
    </source>
</evidence>
<dbReference type="Pfam" id="PF13440">
    <property type="entry name" value="Polysacc_synt_3"/>
    <property type="match status" value="1"/>
</dbReference>
<feature type="transmembrane region" description="Helical" evidence="6">
    <location>
        <begin position="422"/>
        <end position="439"/>
    </location>
</feature>
<dbReference type="InterPro" id="IPR050833">
    <property type="entry name" value="Poly_Biosynth_Transport"/>
</dbReference>
<comment type="subcellular location">
    <subcellularLocation>
        <location evidence="1">Cell membrane</location>
        <topology evidence="1">Multi-pass membrane protein</topology>
    </subcellularLocation>
</comment>
<feature type="transmembrane region" description="Helical" evidence="6">
    <location>
        <begin position="218"/>
        <end position="234"/>
    </location>
</feature>
<gene>
    <name evidence="7" type="ORF">SAMEA104719789_00229</name>
</gene>
<dbReference type="PANTHER" id="PTHR30250:SF11">
    <property type="entry name" value="O-ANTIGEN TRANSPORTER-RELATED"/>
    <property type="match status" value="1"/>
</dbReference>
<keyword evidence="5 6" id="KW-0472">Membrane</keyword>
<protein>
    <submittedName>
        <fullName evidence="7">Polysaccharide biosynthesis protein</fullName>
    </submittedName>
</protein>
<organism evidence="7 8">
    <name type="scientific">Candidatus Ornithobacterium hominis</name>
    <dbReference type="NCBI Taxonomy" id="2497989"/>
    <lineage>
        <taxon>Bacteria</taxon>
        <taxon>Pseudomonadati</taxon>
        <taxon>Bacteroidota</taxon>
        <taxon>Flavobacteriia</taxon>
        <taxon>Flavobacteriales</taxon>
        <taxon>Weeksellaceae</taxon>
        <taxon>Ornithobacterium</taxon>
    </lineage>
</organism>
<feature type="transmembrane region" description="Helical" evidence="6">
    <location>
        <begin position="148"/>
        <end position="169"/>
    </location>
</feature>
<feature type="transmembrane region" description="Helical" evidence="6">
    <location>
        <begin position="363"/>
        <end position="386"/>
    </location>
</feature>
<evidence type="ECO:0000256" key="4">
    <source>
        <dbReference type="ARBA" id="ARBA00022989"/>
    </source>
</evidence>
<feature type="transmembrane region" description="Helical" evidence="6">
    <location>
        <begin position="12"/>
        <end position="31"/>
    </location>
</feature>
<evidence type="ECO:0000313" key="8">
    <source>
        <dbReference type="Proteomes" id="UP000262142"/>
    </source>
</evidence>
<dbReference type="GO" id="GO:0005886">
    <property type="term" value="C:plasma membrane"/>
    <property type="evidence" value="ECO:0007669"/>
    <property type="project" value="UniProtKB-SubCell"/>
</dbReference>
<sequence length="471" mass="54212">MYKRLISETIIYGIGAVLPRVITFLLNPFYFEHINVAEFAKFTNLYALISFVNILLTFGFETAFFRFAKDKSETQKVFNTSFWFLFFNAFVFILLILVLREPIAQLLNYEENPEYITWFGWIAFFDTLCVIPYAWLRFRNKAVAYSAIRVGQITIQTLAVMLLFLVIPYSVSASFGLNEKVAFPFFSNLIGSLAGILMLLPIGLKLKIQFDYDLFKKMFRFAYPIMIAGFAFMVNENFDKVVQRFIVSEVEAGAYGGCYKLAVLMTLFVTAYRMGVEPYLFKQMEANDAKIKYARITEYFSIVASIIALGIITNLSWLKNLIITDPDYLLAIDIVPVIVISNLFFGIYYNLSTWYKVTDNTKIGSYISWAGAGITIILNLALVPFLGFMVSAWATLVAYAVMMVISYIIGQKNYHIPYRKRKILFYLALVIIFSMISYLGFSQNLWVGNSLFFIFLSLIFFIEKQTIKNLL</sequence>
<feature type="transmembrane region" description="Helical" evidence="6">
    <location>
        <begin position="329"/>
        <end position="351"/>
    </location>
</feature>
<feature type="transmembrane region" description="Helical" evidence="6">
    <location>
        <begin position="254"/>
        <end position="275"/>
    </location>
</feature>
<feature type="transmembrane region" description="Helical" evidence="6">
    <location>
        <begin position="77"/>
        <end position="98"/>
    </location>
</feature>
<dbReference type="EMBL" id="UNSC01000001">
    <property type="protein sequence ID" value="SZD71135.1"/>
    <property type="molecule type" value="Genomic_DNA"/>
</dbReference>
<feature type="transmembrane region" description="Helical" evidence="6">
    <location>
        <begin position="118"/>
        <end position="136"/>
    </location>
</feature>
<evidence type="ECO:0000313" key="7">
    <source>
        <dbReference type="EMBL" id="SZD71135.1"/>
    </source>
</evidence>
<feature type="transmembrane region" description="Helical" evidence="6">
    <location>
        <begin position="43"/>
        <end position="65"/>
    </location>
</feature>
<name>A0A383TU99_9FLAO</name>
<feature type="transmembrane region" description="Helical" evidence="6">
    <location>
        <begin position="181"/>
        <end position="206"/>
    </location>
</feature>
<keyword evidence="3 6" id="KW-0812">Transmembrane</keyword>
<dbReference type="PANTHER" id="PTHR30250">
    <property type="entry name" value="PST FAMILY PREDICTED COLANIC ACID TRANSPORTER"/>
    <property type="match status" value="1"/>
</dbReference>
<evidence type="ECO:0000256" key="5">
    <source>
        <dbReference type="ARBA" id="ARBA00023136"/>
    </source>
</evidence>
<dbReference type="Proteomes" id="UP000262142">
    <property type="component" value="Unassembled WGS sequence"/>
</dbReference>
<dbReference type="RefSeq" id="WP_221407910.1">
    <property type="nucleotide sequence ID" value="NZ_UNSC01000001.1"/>
</dbReference>
<evidence type="ECO:0000256" key="3">
    <source>
        <dbReference type="ARBA" id="ARBA00022692"/>
    </source>
</evidence>
<feature type="transmembrane region" description="Helical" evidence="6">
    <location>
        <begin position="296"/>
        <end position="317"/>
    </location>
</feature>
<dbReference type="AlphaFoldDB" id="A0A383TU99"/>
<evidence type="ECO:0000256" key="2">
    <source>
        <dbReference type="ARBA" id="ARBA00022475"/>
    </source>
</evidence>